<dbReference type="PROSITE" id="PS51898">
    <property type="entry name" value="TYR_RECOMBINASE"/>
    <property type="match status" value="1"/>
</dbReference>
<keyword evidence="2" id="KW-0238">DNA-binding</keyword>
<dbReference type="Pfam" id="PF13102">
    <property type="entry name" value="Phage_int_SAM_5"/>
    <property type="match status" value="1"/>
</dbReference>
<dbReference type="RefSeq" id="WP_072556451.1">
    <property type="nucleotide sequence ID" value="NZ_CP018155.1"/>
</dbReference>
<dbReference type="Pfam" id="PF00589">
    <property type="entry name" value="Phage_integrase"/>
    <property type="match status" value="1"/>
</dbReference>
<dbReference type="GO" id="GO:0006310">
    <property type="term" value="P:DNA recombination"/>
    <property type="evidence" value="ECO:0007669"/>
    <property type="project" value="UniProtKB-KW"/>
</dbReference>
<proteinExistence type="inferred from homology"/>
<dbReference type="AlphaFoldDB" id="A0A1L3JLF2"/>
<dbReference type="Gene3D" id="1.10.443.10">
    <property type="entry name" value="Intergrase catalytic core"/>
    <property type="match status" value="1"/>
</dbReference>
<evidence type="ECO:0000256" key="1">
    <source>
        <dbReference type="ARBA" id="ARBA00008857"/>
    </source>
</evidence>
<dbReference type="Proteomes" id="UP000181898">
    <property type="component" value="Chromosome"/>
</dbReference>
<protein>
    <recommendedName>
        <fullName evidence="4">Tyr recombinase domain-containing protein</fullName>
    </recommendedName>
</protein>
<accession>A0A1L3JLF2</accession>
<dbReference type="InterPro" id="IPR002104">
    <property type="entry name" value="Integrase_catalytic"/>
</dbReference>
<dbReference type="Pfam" id="PF17293">
    <property type="entry name" value="Arm-DNA-bind_5"/>
    <property type="match status" value="1"/>
</dbReference>
<dbReference type="PANTHER" id="PTHR30349:SF64">
    <property type="entry name" value="PROPHAGE INTEGRASE INTD-RELATED"/>
    <property type="match status" value="1"/>
</dbReference>
<dbReference type="Gene3D" id="1.10.150.130">
    <property type="match status" value="1"/>
</dbReference>
<dbReference type="STRING" id="1850252.LPB136_11385"/>
<comment type="similarity">
    <text evidence="1">Belongs to the 'phage' integrase family.</text>
</comment>
<dbReference type="InterPro" id="IPR011010">
    <property type="entry name" value="DNA_brk_join_enz"/>
</dbReference>
<evidence type="ECO:0000256" key="3">
    <source>
        <dbReference type="ARBA" id="ARBA00023172"/>
    </source>
</evidence>
<organism evidence="5 6">
    <name type="scientific">Tenacibaculum todarodis</name>
    <dbReference type="NCBI Taxonomy" id="1850252"/>
    <lineage>
        <taxon>Bacteria</taxon>
        <taxon>Pseudomonadati</taxon>
        <taxon>Bacteroidota</taxon>
        <taxon>Flavobacteriia</taxon>
        <taxon>Flavobacteriales</taxon>
        <taxon>Flavobacteriaceae</taxon>
        <taxon>Tenacibaculum</taxon>
    </lineage>
</organism>
<feature type="domain" description="Tyr recombinase" evidence="4">
    <location>
        <begin position="222"/>
        <end position="411"/>
    </location>
</feature>
<dbReference type="InterPro" id="IPR010998">
    <property type="entry name" value="Integrase_recombinase_N"/>
</dbReference>
<keyword evidence="6" id="KW-1185">Reference proteome</keyword>
<evidence type="ECO:0000256" key="2">
    <source>
        <dbReference type="ARBA" id="ARBA00023125"/>
    </source>
</evidence>
<dbReference type="PANTHER" id="PTHR30349">
    <property type="entry name" value="PHAGE INTEGRASE-RELATED"/>
    <property type="match status" value="1"/>
</dbReference>
<dbReference type="OrthoDB" id="892893at2"/>
<keyword evidence="3" id="KW-0233">DNA recombination</keyword>
<dbReference type="CDD" id="cd01185">
    <property type="entry name" value="INTN1_C_like"/>
    <property type="match status" value="1"/>
</dbReference>
<dbReference type="GO" id="GO:0015074">
    <property type="term" value="P:DNA integration"/>
    <property type="evidence" value="ECO:0007669"/>
    <property type="project" value="InterPro"/>
</dbReference>
<evidence type="ECO:0000313" key="6">
    <source>
        <dbReference type="Proteomes" id="UP000181898"/>
    </source>
</evidence>
<dbReference type="InterPro" id="IPR035386">
    <property type="entry name" value="Arm-DNA-bind_5"/>
</dbReference>
<sequence>MANINFKLNNGKATENGKEYSIYIRYRFGRKVDIRKAIGFKSKPEDWNSEKQEVKNRIHLKNRVKVNNLIKTLIRRIEDFEDNLIQNGKQPDQKYVERNFKSFFGNNDDKSIPKNLFDFIDALQKRPDIKKTKASGTLKNYLITENILKRFNKEVYKIDFDNIDIDFYNDFIDWCEKQNLTRNYIGKLIQTFKFFLNTATLEKINTNLEFKNPRFKVIREEVDNIYLSLEELNKIYKLDLSHHPKLDQSRDLFLIGAYTGLRVSDFNYLNKENIYEYNGETFLNVNTKKTPKKIIIPLRPEIKEILNKHGGQPPKRMPDQQINYKIKEVCENAGIDERVSTTKTIGGKKVTTKSFKFDLVKTHTARRSFCTNAYLSGMNPIDIMQISGHSSEKTFLNYIKADALQKAVKIGSHPFFKGENNHEKLVK</sequence>
<dbReference type="InterPro" id="IPR050090">
    <property type="entry name" value="Tyrosine_recombinase_XerCD"/>
</dbReference>
<dbReference type="GO" id="GO:0003677">
    <property type="term" value="F:DNA binding"/>
    <property type="evidence" value="ECO:0007669"/>
    <property type="project" value="UniProtKB-KW"/>
</dbReference>
<evidence type="ECO:0000313" key="5">
    <source>
        <dbReference type="EMBL" id="APG65929.1"/>
    </source>
</evidence>
<evidence type="ECO:0000259" key="4">
    <source>
        <dbReference type="PROSITE" id="PS51898"/>
    </source>
</evidence>
<dbReference type="KEGG" id="ten:LPB136_11385"/>
<reference evidence="5 6" key="1">
    <citation type="submission" date="2016-11" db="EMBL/GenBank/DDBJ databases">
        <title>Tenacibaculum sp. LPB0136, isolated from marine environment.</title>
        <authorList>
            <person name="Kim E."/>
            <person name="Yi H."/>
        </authorList>
    </citation>
    <scope>NUCLEOTIDE SEQUENCE [LARGE SCALE GENOMIC DNA]</scope>
    <source>
        <strain evidence="5 6">LPB0136</strain>
    </source>
</reference>
<dbReference type="InterPro" id="IPR013762">
    <property type="entry name" value="Integrase-like_cat_sf"/>
</dbReference>
<name>A0A1L3JLF2_9FLAO</name>
<dbReference type="SUPFAM" id="SSF56349">
    <property type="entry name" value="DNA breaking-rejoining enzymes"/>
    <property type="match status" value="1"/>
</dbReference>
<dbReference type="InterPro" id="IPR025269">
    <property type="entry name" value="SAM-like_dom"/>
</dbReference>
<gene>
    <name evidence="5" type="ORF">LPB136_11385</name>
</gene>
<dbReference type="EMBL" id="CP018155">
    <property type="protein sequence ID" value="APG65929.1"/>
    <property type="molecule type" value="Genomic_DNA"/>
</dbReference>